<feature type="transmembrane region" description="Helical" evidence="1">
    <location>
        <begin position="49"/>
        <end position="70"/>
    </location>
</feature>
<dbReference type="EMBL" id="JAPFFJ010000006">
    <property type="protein sequence ID" value="KAJ6425041.1"/>
    <property type="molecule type" value="Genomic_DNA"/>
</dbReference>
<organism evidence="2 3">
    <name type="scientific">Salix udensis</name>
    <dbReference type="NCBI Taxonomy" id="889485"/>
    <lineage>
        <taxon>Eukaryota</taxon>
        <taxon>Viridiplantae</taxon>
        <taxon>Streptophyta</taxon>
        <taxon>Embryophyta</taxon>
        <taxon>Tracheophyta</taxon>
        <taxon>Spermatophyta</taxon>
        <taxon>Magnoliopsida</taxon>
        <taxon>eudicotyledons</taxon>
        <taxon>Gunneridae</taxon>
        <taxon>Pentapetalae</taxon>
        <taxon>rosids</taxon>
        <taxon>fabids</taxon>
        <taxon>Malpighiales</taxon>
        <taxon>Salicaceae</taxon>
        <taxon>Saliceae</taxon>
        <taxon>Salix</taxon>
    </lineage>
</organism>
<reference evidence="2 3" key="1">
    <citation type="journal article" date="2023" name="Int. J. Mol. Sci.">
        <title>De Novo Assembly and Annotation of 11 Diverse Shrub Willow (Salix) Genomes Reveals Novel Gene Organization in Sex-Linked Regions.</title>
        <authorList>
            <person name="Hyden B."/>
            <person name="Feng K."/>
            <person name="Yates T.B."/>
            <person name="Jawdy S."/>
            <person name="Cereghino C."/>
            <person name="Smart L.B."/>
            <person name="Muchero W."/>
        </authorList>
    </citation>
    <scope>NUCLEOTIDE SEQUENCE [LARGE SCALE GENOMIC DNA]</scope>
    <source>
        <tissue evidence="2">Shoot tip</tissue>
    </source>
</reference>
<comment type="caution">
    <text evidence="2">The sequence shown here is derived from an EMBL/GenBank/DDBJ whole genome shotgun (WGS) entry which is preliminary data.</text>
</comment>
<evidence type="ECO:0000313" key="2">
    <source>
        <dbReference type="EMBL" id="KAJ6425041.1"/>
    </source>
</evidence>
<dbReference type="Proteomes" id="UP001162972">
    <property type="component" value="Chromosome 16"/>
</dbReference>
<keyword evidence="1" id="KW-1133">Transmembrane helix</keyword>
<keyword evidence="3" id="KW-1185">Reference proteome</keyword>
<gene>
    <name evidence="2" type="ORF">OIU84_025752</name>
</gene>
<dbReference type="AlphaFoldDB" id="A0AAD6KKB8"/>
<keyword evidence="1" id="KW-0812">Transmembrane</keyword>
<evidence type="ECO:0000313" key="3">
    <source>
        <dbReference type="Proteomes" id="UP001162972"/>
    </source>
</evidence>
<feature type="transmembrane region" description="Helical" evidence="1">
    <location>
        <begin position="82"/>
        <end position="102"/>
    </location>
</feature>
<sequence>MNGGDYLLDRFLGLFATSFPPLSLPRFPETLLLTSAAFFDGLPTFFFDGLLSCFPCFLSLLFFNTLSFPFPPLPSTFRSPPLLAPLPVFFGVSAGELFFILFKKSTALFFFSTGKASFFFFSGLGISDFSGAAAFVSGLVFCFLLREVETFARFFPLLVLLAPVTGFSSDFIFSKPCSAVGDFRSLTGGFRSLTGLFSLICCCCCSIFCPKLEEDGLAEIELRLRQTILGMEDLCFASNESDLSSSRLGWEGIFSGTGVESDLLVFFLISFMTRDLILWAMSDSTECLGKKTRALLKRSKRSRKNRRIEGE</sequence>
<feature type="transmembrane region" description="Helical" evidence="1">
    <location>
        <begin position="151"/>
        <end position="169"/>
    </location>
</feature>
<keyword evidence="1" id="KW-0472">Membrane</keyword>
<feature type="transmembrane region" description="Helical" evidence="1">
    <location>
        <begin position="189"/>
        <end position="209"/>
    </location>
</feature>
<accession>A0AAD6KKB8</accession>
<proteinExistence type="predicted"/>
<name>A0AAD6KKB8_9ROSI</name>
<evidence type="ECO:0000256" key="1">
    <source>
        <dbReference type="SAM" id="Phobius"/>
    </source>
</evidence>
<protein>
    <submittedName>
        <fullName evidence="2">Uncharacterized protein</fullName>
    </submittedName>
</protein>
<feature type="transmembrane region" description="Helical" evidence="1">
    <location>
        <begin position="118"/>
        <end position="144"/>
    </location>
</feature>